<evidence type="ECO:0000313" key="1">
    <source>
        <dbReference type="EMBL" id="KOF88121.1"/>
    </source>
</evidence>
<gene>
    <name evidence="1" type="ORF">OCBIM_22015445mg</name>
</gene>
<accession>A0A0L8HFW7</accession>
<protein>
    <submittedName>
        <fullName evidence="1">Uncharacterized protein</fullName>
    </submittedName>
</protein>
<sequence>MISQTEVLQGKYAQRTRMSGPNDYSRVDSTKSNLSGNMKADGMLDLSDTLAFLPLFHLIQEMIKARNPCYIEIFKFHKIKSCLILNNNKVNVAQILMS</sequence>
<reference evidence="1" key="1">
    <citation type="submission" date="2015-07" db="EMBL/GenBank/DDBJ databases">
        <title>MeaNS - Measles Nucleotide Surveillance Program.</title>
        <authorList>
            <person name="Tran T."/>
            <person name="Druce J."/>
        </authorList>
    </citation>
    <scope>NUCLEOTIDE SEQUENCE</scope>
    <source>
        <strain evidence="1">UCB-OBI-ISO-001</strain>
        <tissue evidence="1">Gonad</tissue>
    </source>
</reference>
<organism evidence="1">
    <name type="scientific">Octopus bimaculoides</name>
    <name type="common">California two-spotted octopus</name>
    <dbReference type="NCBI Taxonomy" id="37653"/>
    <lineage>
        <taxon>Eukaryota</taxon>
        <taxon>Metazoa</taxon>
        <taxon>Spiralia</taxon>
        <taxon>Lophotrochozoa</taxon>
        <taxon>Mollusca</taxon>
        <taxon>Cephalopoda</taxon>
        <taxon>Coleoidea</taxon>
        <taxon>Octopodiformes</taxon>
        <taxon>Octopoda</taxon>
        <taxon>Incirrata</taxon>
        <taxon>Octopodidae</taxon>
        <taxon>Octopus</taxon>
    </lineage>
</organism>
<dbReference type="AlphaFoldDB" id="A0A0L8HFW7"/>
<dbReference type="EMBL" id="KQ418248">
    <property type="protein sequence ID" value="KOF88121.1"/>
    <property type="molecule type" value="Genomic_DNA"/>
</dbReference>
<proteinExistence type="predicted"/>
<name>A0A0L8HFW7_OCTBM</name>